<keyword evidence="4" id="KW-1185">Reference proteome</keyword>
<reference evidence="3 4" key="1">
    <citation type="submission" date="2021-10" db="EMBL/GenBank/DDBJ databases">
        <title>Lutispora strain m25 sp. nov., a thermophilic, non-spore-forming bacterium isolated from a lab-scale methanogenic bioreactor digesting anaerobic sludge.</title>
        <authorList>
            <person name="El Houari A."/>
            <person name="Mcdonald J."/>
        </authorList>
    </citation>
    <scope>NUCLEOTIDE SEQUENCE [LARGE SCALE GENOMIC DNA]</scope>
    <source>
        <strain evidence="4">m25</strain>
    </source>
</reference>
<feature type="region of interest" description="Disordered" evidence="1">
    <location>
        <begin position="40"/>
        <end position="85"/>
    </location>
</feature>
<accession>A0ABT1NG70</accession>
<proteinExistence type="predicted"/>
<dbReference type="SUPFAM" id="SSF55383">
    <property type="entry name" value="Copper amine oxidase, domain N"/>
    <property type="match status" value="1"/>
</dbReference>
<dbReference type="CDD" id="cd10719">
    <property type="entry name" value="DnaJ_zf"/>
    <property type="match status" value="1"/>
</dbReference>
<gene>
    <name evidence="3" type="ORF">LJD61_11960</name>
</gene>
<dbReference type="Proteomes" id="UP001651880">
    <property type="component" value="Unassembled WGS sequence"/>
</dbReference>
<evidence type="ECO:0000313" key="4">
    <source>
        <dbReference type="Proteomes" id="UP001651880"/>
    </source>
</evidence>
<organism evidence="3 4">
    <name type="scientific">Lutispora saccharofermentans</name>
    <dbReference type="NCBI Taxonomy" id="3024236"/>
    <lineage>
        <taxon>Bacteria</taxon>
        <taxon>Bacillati</taxon>
        <taxon>Bacillota</taxon>
        <taxon>Clostridia</taxon>
        <taxon>Lutisporales</taxon>
        <taxon>Lutisporaceae</taxon>
        <taxon>Lutispora</taxon>
    </lineage>
</organism>
<dbReference type="InterPro" id="IPR001305">
    <property type="entry name" value="HSP_DnaJ_Cys-rich_dom"/>
</dbReference>
<dbReference type="InterPro" id="IPR036582">
    <property type="entry name" value="Mao_N_sf"/>
</dbReference>
<name>A0ABT1NG70_9FIRM</name>
<dbReference type="Pfam" id="PF07833">
    <property type="entry name" value="Cu_amine_oxidN1"/>
    <property type="match status" value="1"/>
</dbReference>
<sequence>MPEHNFKEVGEKMKKAVILFLSVILCVTLCSYASDQSQEDKMEPASSHEQNATASFESTPGFESKQSEATPASDEPETKEIAYPYEDTEGRVRHQLYINGELVETQHAPYTYPSKPKGAFYPIVEILENMDVECLFDEHLMTLTTKINGQIVTCNANNTDIVVGKVTLGGTAPEYIDGCFYVPSYTFMQLLDATVDFTSDRSGVTMTTDMVINPDTSGVEGLSISPEAITALGEQHYPGSAACSLCGGTGRSSCTACSGTGSVTQFSQNRSLVTGQMTIQSSRAFCSRCGGSGRTTCALCGGSGKR</sequence>
<feature type="compositionally biased region" description="Polar residues" evidence="1">
    <location>
        <begin position="47"/>
        <end position="58"/>
    </location>
</feature>
<feature type="domain" description="Copper amine oxidase-like N-terminal" evidence="2">
    <location>
        <begin position="97"/>
        <end position="201"/>
    </location>
</feature>
<evidence type="ECO:0000259" key="2">
    <source>
        <dbReference type="Pfam" id="PF07833"/>
    </source>
</evidence>
<dbReference type="InterPro" id="IPR036410">
    <property type="entry name" value="HSP_DnaJ_Cys-rich_dom_sf"/>
</dbReference>
<dbReference type="SUPFAM" id="SSF57938">
    <property type="entry name" value="DnaJ/Hsp40 cysteine-rich domain"/>
    <property type="match status" value="1"/>
</dbReference>
<dbReference type="RefSeq" id="WP_255227779.1">
    <property type="nucleotide sequence ID" value="NZ_JAJEKE010000010.1"/>
</dbReference>
<evidence type="ECO:0000313" key="3">
    <source>
        <dbReference type="EMBL" id="MCQ1530260.1"/>
    </source>
</evidence>
<evidence type="ECO:0000256" key="1">
    <source>
        <dbReference type="SAM" id="MobiDB-lite"/>
    </source>
</evidence>
<protein>
    <recommendedName>
        <fullName evidence="2">Copper amine oxidase-like N-terminal domain-containing protein</fullName>
    </recommendedName>
</protein>
<comment type="caution">
    <text evidence="3">The sequence shown here is derived from an EMBL/GenBank/DDBJ whole genome shotgun (WGS) entry which is preliminary data.</text>
</comment>
<dbReference type="InterPro" id="IPR012854">
    <property type="entry name" value="Cu_amine_oxidase-like_N"/>
</dbReference>
<dbReference type="EMBL" id="JAJEKE010000010">
    <property type="protein sequence ID" value="MCQ1530260.1"/>
    <property type="molecule type" value="Genomic_DNA"/>
</dbReference>